<protein>
    <recommendedName>
        <fullName evidence="2">DUF7912 domain-containing protein</fullName>
    </recommendedName>
</protein>
<dbReference type="OrthoDB" id="1100432at2759"/>
<comment type="caution">
    <text evidence="3">The sequence shown here is derived from an EMBL/GenBank/DDBJ whole genome shotgun (WGS) entry which is preliminary data.</text>
</comment>
<dbReference type="Pfam" id="PF25498">
    <property type="entry name" value="DUF7912"/>
    <property type="match status" value="1"/>
</dbReference>
<accession>A0A8J5LE58</accession>
<organism evidence="3 4">
    <name type="scientific">Zingiber officinale</name>
    <name type="common">Ginger</name>
    <name type="synonym">Amomum zingiber</name>
    <dbReference type="NCBI Taxonomy" id="94328"/>
    <lineage>
        <taxon>Eukaryota</taxon>
        <taxon>Viridiplantae</taxon>
        <taxon>Streptophyta</taxon>
        <taxon>Embryophyta</taxon>
        <taxon>Tracheophyta</taxon>
        <taxon>Spermatophyta</taxon>
        <taxon>Magnoliopsida</taxon>
        <taxon>Liliopsida</taxon>
        <taxon>Zingiberales</taxon>
        <taxon>Zingiberaceae</taxon>
        <taxon>Zingiber</taxon>
    </lineage>
</organism>
<dbReference type="Proteomes" id="UP000734854">
    <property type="component" value="Unassembled WGS sequence"/>
</dbReference>
<dbReference type="PANTHER" id="PTHR34544">
    <property type="entry name" value="OSJNBA0006B20.18 PROTEIN"/>
    <property type="match status" value="1"/>
</dbReference>
<proteinExistence type="predicted"/>
<dbReference type="AlphaFoldDB" id="A0A8J5LE58"/>
<dbReference type="InterPro" id="IPR057234">
    <property type="entry name" value="DUF7912"/>
</dbReference>
<evidence type="ECO:0000256" key="1">
    <source>
        <dbReference type="SAM" id="MobiDB-lite"/>
    </source>
</evidence>
<feature type="domain" description="DUF7912" evidence="2">
    <location>
        <begin position="214"/>
        <end position="308"/>
    </location>
</feature>
<keyword evidence="4" id="KW-1185">Reference proteome</keyword>
<gene>
    <name evidence="3" type="ORF">ZIOFF_014603</name>
</gene>
<feature type="region of interest" description="Disordered" evidence="1">
    <location>
        <begin position="42"/>
        <end position="63"/>
    </location>
</feature>
<evidence type="ECO:0000313" key="3">
    <source>
        <dbReference type="EMBL" id="KAG6524668.1"/>
    </source>
</evidence>
<evidence type="ECO:0000313" key="4">
    <source>
        <dbReference type="Proteomes" id="UP000734854"/>
    </source>
</evidence>
<evidence type="ECO:0000259" key="2">
    <source>
        <dbReference type="Pfam" id="PF25498"/>
    </source>
</evidence>
<dbReference type="PANTHER" id="PTHR34544:SF1">
    <property type="entry name" value="OS04G0438300 PROTEIN"/>
    <property type="match status" value="1"/>
</dbReference>
<sequence>MLAFPSINLSSFPWKPCMVLLPNFTRLSSCTRAISLVSYAKRRASAPQPPPPKHSAIKEERVEDDEGEFLQEEGSEVQFADDFGDDFELEDDEDFEDEFEEEEFEKEASLFVGDGAAGGGISLAGNWWDNEALTIAQEVSVTFDGDLKIYAFKTTTNSDIRVRIEKLSTRYGSPSMEDIEAFSTVYRSRLDEAELAGKLPDISLEVSSPGLERVVHAPEELERFKDRPMYVKYVVDSDNDVATSSSSQEKDGVFSVISLDVESGQCTWGIADVKVNRQKAGKGRPLNKKQREWRLQTSFESLRLVRLHPDC</sequence>
<name>A0A8J5LE58_ZINOF</name>
<reference evidence="3 4" key="1">
    <citation type="submission" date="2020-08" db="EMBL/GenBank/DDBJ databases">
        <title>Plant Genome Project.</title>
        <authorList>
            <person name="Zhang R.-G."/>
        </authorList>
    </citation>
    <scope>NUCLEOTIDE SEQUENCE [LARGE SCALE GENOMIC DNA]</scope>
    <source>
        <tissue evidence="3">Rhizome</tissue>
    </source>
</reference>
<dbReference type="EMBL" id="JACMSC010000004">
    <property type="protein sequence ID" value="KAG6524668.1"/>
    <property type="molecule type" value="Genomic_DNA"/>
</dbReference>